<evidence type="ECO:0008006" key="5">
    <source>
        <dbReference type="Google" id="ProtNLM"/>
    </source>
</evidence>
<feature type="region of interest" description="Disordered" evidence="1">
    <location>
        <begin position="367"/>
        <end position="405"/>
    </location>
</feature>
<feature type="compositionally biased region" description="Polar residues" evidence="1">
    <location>
        <begin position="367"/>
        <end position="390"/>
    </location>
</feature>
<evidence type="ECO:0000313" key="3">
    <source>
        <dbReference type="EMBL" id="QDV70450.1"/>
    </source>
</evidence>
<dbReference type="AlphaFoldDB" id="A0A518JY34"/>
<dbReference type="Proteomes" id="UP000315082">
    <property type="component" value="Chromosome"/>
</dbReference>
<feature type="signal peptide" evidence="2">
    <location>
        <begin position="1"/>
        <end position="20"/>
    </location>
</feature>
<keyword evidence="4" id="KW-1185">Reference proteome</keyword>
<reference evidence="3 4" key="1">
    <citation type="submission" date="2019-02" db="EMBL/GenBank/DDBJ databases">
        <title>Deep-cultivation of Planctomycetes and their phenomic and genomic characterization uncovers novel biology.</title>
        <authorList>
            <person name="Wiegand S."/>
            <person name="Jogler M."/>
            <person name="Boedeker C."/>
            <person name="Pinto D."/>
            <person name="Vollmers J."/>
            <person name="Rivas-Marin E."/>
            <person name="Kohn T."/>
            <person name="Peeters S.H."/>
            <person name="Heuer A."/>
            <person name="Rast P."/>
            <person name="Oberbeckmann S."/>
            <person name="Bunk B."/>
            <person name="Jeske O."/>
            <person name="Meyerdierks A."/>
            <person name="Storesund J.E."/>
            <person name="Kallscheuer N."/>
            <person name="Luecker S."/>
            <person name="Lage O.M."/>
            <person name="Pohl T."/>
            <person name="Merkel B.J."/>
            <person name="Hornburger P."/>
            <person name="Mueller R.-W."/>
            <person name="Bruemmer F."/>
            <person name="Labrenz M."/>
            <person name="Spormann A.M."/>
            <person name="Op den Camp H."/>
            <person name="Overmann J."/>
            <person name="Amann R."/>
            <person name="Jetten M.S.M."/>
            <person name="Mascher T."/>
            <person name="Medema M.H."/>
            <person name="Devos D.P."/>
            <person name="Kaster A.-K."/>
            <person name="Ovreas L."/>
            <person name="Rohde M."/>
            <person name="Galperin M.Y."/>
            <person name="Jogler C."/>
        </authorList>
    </citation>
    <scope>NUCLEOTIDE SEQUENCE [LARGE SCALE GENOMIC DNA]</scope>
    <source>
        <strain evidence="3 4">Poly24</strain>
    </source>
</reference>
<keyword evidence="2" id="KW-0732">Signal</keyword>
<evidence type="ECO:0000256" key="2">
    <source>
        <dbReference type="SAM" id="SignalP"/>
    </source>
</evidence>
<accession>A0A518JY34</accession>
<dbReference type="EMBL" id="CP036348">
    <property type="protein sequence ID" value="QDV70450.1"/>
    <property type="molecule type" value="Genomic_DNA"/>
</dbReference>
<feature type="chain" id="PRO_5022204731" description="SLA1 homology domain-containing protein" evidence="2">
    <location>
        <begin position="21"/>
        <end position="945"/>
    </location>
</feature>
<gene>
    <name evidence="3" type="ORF">Poly24_41740</name>
</gene>
<evidence type="ECO:0000313" key="4">
    <source>
        <dbReference type="Proteomes" id="UP000315082"/>
    </source>
</evidence>
<dbReference type="KEGG" id="rcf:Poly24_41740"/>
<name>A0A518JY34_9BACT</name>
<protein>
    <recommendedName>
        <fullName evidence="5">SLA1 homology domain-containing protein</fullName>
    </recommendedName>
</protein>
<organism evidence="3 4">
    <name type="scientific">Rosistilla carotiformis</name>
    <dbReference type="NCBI Taxonomy" id="2528017"/>
    <lineage>
        <taxon>Bacteria</taxon>
        <taxon>Pseudomonadati</taxon>
        <taxon>Planctomycetota</taxon>
        <taxon>Planctomycetia</taxon>
        <taxon>Pirellulales</taxon>
        <taxon>Pirellulaceae</taxon>
        <taxon>Rosistilla</taxon>
    </lineage>
</organism>
<proteinExistence type="predicted"/>
<evidence type="ECO:0000256" key="1">
    <source>
        <dbReference type="SAM" id="MobiDB-lite"/>
    </source>
</evidence>
<sequence length="945" mass="102354" precursor="true">MRNITLTSLLIWIGATVCFAQSDSPQDSKQPGSIGALQTQVAASNALANQIAGQLVVARQADDTQLAEYEALTQQLIDAVQESFDLQQKLHKAQLAEAEAKIAASRVQIKMRQSNSEGIVAQRVKMFLDVPEQFRTPQAVLESMERFSKEKNYEAYVSLLSDEGAELLAGMLLQSMTMMGNMLGLMEATGQSPEETLQIKSIVENCNRFMRSNPTSESVAAMGKLASMLPPVFFQLGATGPDGTPVKPPQFAPGEYAQVLRQSSGMLTDPRSFCATMLDAASAMVDVAGAMEVKGDDTQQSVASDWKIVIDGIRATATQQALPIDQTVCKTKSVELHVENGRWKISQRGSDDELMEFAGATTLQPSESAAIAPSNSPSVLPSRPQANGNGLPSMPYASAPPAESNQQSLQMLQGRWQVDVHNIAGEDQADTEPQLELVIDGQILRCVSRSEEVGSPIQIRIKNDASPVWQVELVVDPNGDAETQHGLLQVDESSLRICMANSGSAIADKDFRPQTFVPGKRVTLLECSRVQPDKTSTLSDKWETKRHLAEEKTQIVAEEKLPDWNDFLELLPEVGTALVMFSNDSDISAQMLPVAKSVTKAASVVFVELPQRKWRKVTAPPATHFVLMKDRQLIGARTGLLTQKRLADFVGLAKTWLTPHSTGVDPASLVRIDCYINPGKDNIGSQQGGIYSLTTAVVAVHQDQALLLGPDSIAGYIEKGYACVARVRDASGKPKQLPLDVMQIGPVKLIGHADNKAKPAVSATLTLGDGQTREITLESTDYPKSVTEPLDAYDTGSAIYHIRGARGLVAVQLAPVDYRPQLFQPVLSGCFTVDRSRHPIANFASPIDWQSQTVRSVGSAIYGSNRNGPELFDVLCPTRPAPCGFTFSENGRLIGRYALGAPTDKDMTHSVFQPSTTHSVLQAALTKLDDPALKSALQRTLDRSP</sequence>